<dbReference type="CDD" id="cd00009">
    <property type="entry name" value="AAA"/>
    <property type="match status" value="1"/>
</dbReference>
<dbReference type="SUPFAM" id="SSF46689">
    <property type="entry name" value="Homeodomain-like"/>
    <property type="match status" value="1"/>
</dbReference>
<dbReference type="eggNOG" id="COG3290">
    <property type="taxonomic scope" value="Bacteria"/>
</dbReference>
<dbReference type="InterPro" id="IPR025943">
    <property type="entry name" value="Sigma_54_int_dom_ATP-bd_2"/>
</dbReference>
<dbReference type="InterPro" id="IPR027417">
    <property type="entry name" value="P-loop_NTPase"/>
</dbReference>
<dbReference type="GO" id="GO:0005524">
    <property type="term" value="F:ATP binding"/>
    <property type="evidence" value="ECO:0007669"/>
    <property type="project" value="UniProtKB-KW"/>
</dbReference>
<dbReference type="PANTHER" id="PTHR32071">
    <property type="entry name" value="TRANSCRIPTIONAL REGULATORY PROTEIN"/>
    <property type="match status" value="1"/>
</dbReference>
<dbReference type="Pfam" id="PF02954">
    <property type="entry name" value="HTH_8"/>
    <property type="match status" value="1"/>
</dbReference>
<evidence type="ECO:0000256" key="3">
    <source>
        <dbReference type="ARBA" id="ARBA00023015"/>
    </source>
</evidence>
<evidence type="ECO:0000313" key="8">
    <source>
        <dbReference type="EMBL" id="ACB86156.1"/>
    </source>
</evidence>
<reference evidence="8 9" key="1">
    <citation type="submission" date="2008-04" db="EMBL/GenBank/DDBJ databases">
        <title>Complete sequence of chromosome of Natranaerobius thermophilus JW/NM-WN-LF.</title>
        <authorList>
            <consortium name="US DOE Joint Genome Institute"/>
            <person name="Copeland A."/>
            <person name="Lucas S."/>
            <person name="Lapidus A."/>
            <person name="Glavina del Rio T."/>
            <person name="Dalin E."/>
            <person name="Tice H."/>
            <person name="Bruce D."/>
            <person name="Goodwin L."/>
            <person name="Pitluck S."/>
            <person name="Chertkov O."/>
            <person name="Brettin T."/>
            <person name="Detter J.C."/>
            <person name="Han C."/>
            <person name="Kuske C.R."/>
            <person name="Schmutz J."/>
            <person name="Larimer F."/>
            <person name="Land M."/>
            <person name="Hauser L."/>
            <person name="Kyrpides N."/>
            <person name="Lykidis A."/>
            <person name="Mesbah N.M."/>
            <person name="Wiegel J."/>
        </authorList>
    </citation>
    <scope>NUCLEOTIDE SEQUENCE [LARGE SCALE GENOMIC DNA]</scope>
    <source>
        <strain evidence="9">ATCC BAA-1301 / DSM 18059 / JW/NM-WN-LF</strain>
    </source>
</reference>
<dbReference type="GO" id="GO:0006355">
    <property type="term" value="P:regulation of DNA-templated transcription"/>
    <property type="evidence" value="ECO:0007669"/>
    <property type="project" value="InterPro"/>
</dbReference>
<dbReference type="eggNOG" id="COG3829">
    <property type="taxonomic scope" value="Bacteria"/>
</dbReference>
<dbReference type="PROSITE" id="PS00688">
    <property type="entry name" value="SIGMA54_INTERACT_3"/>
    <property type="match status" value="1"/>
</dbReference>
<evidence type="ECO:0000256" key="1">
    <source>
        <dbReference type="ARBA" id="ARBA00022741"/>
    </source>
</evidence>
<dbReference type="Pfam" id="PF00158">
    <property type="entry name" value="Sigma54_activat"/>
    <property type="match status" value="1"/>
</dbReference>
<dbReference type="InterPro" id="IPR000014">
    <property type="entry name" value="PAS"/>
</dbReference>
<evidence type="ECO:0000259" key="7">
    <source>
        <dbReference type="PROSITE" id="PS50112"/>
    </source>
</evidence>
<dbReference type="InterPro" id="IPR003593">
    <property type="entry name" value="AAA+_ATPase"/>
</dbReference>
<dbReference type="InterPro" id="IPR025944">
    <property type="entry name" value="Sigma_54_int_dom_CS"/>
</dbReference>
<dbReference type="InterPro" id="IPR002078">
    <property type="entry name" value="Sigma_54_int"/>
</dbReference>
<evidence type="ECO:0000313" key="9">
    <source>
        <dbReference type="Proteomes" id="UP000001683"/>
    </source>
</evidence>
<dbReference type="InterPro" id="IPR035965">
    <property type="entry name" value="PAS-like_dom_sf"/>
</dbReference>
<dbReference type="GO" id="GO:0043565">
    <property type="term" value="F:sequence-specific DNA binding"/>
    <property type="evidence" value="ECO:0007669"/>
    <property type="project" value="InterPro"/>
</dbReference>
<dbReference type="Gene3D" id="3.30.450.20">
    <property type="entry name" value="PAS domain"/>
    <property type="match status" value="2"/>
</dbReference>
<dbReference type="PROSITE" id="PS50112">
    <property type="entry name" value="PAS"/>
    <property type="match status" value="1"/>
</dbReference>
<keyword evidence="4" id="KW-0238">DNA-binding</keyword>
<dbReference type="Gene3D" id="1.10.10.60">
    <property type="entry name" value="Homeodomain-like"/>
    <property type="match status" value="1"/>
</dbReference>
<dbReference type="KEGG" id="nth:Nther_2600"/>
<dbReference type="Pfam" id="PF25601">
    <property type="entry name" value="AAA_lid_14"/>
    <property type="match status" value="1"/>
</dbReference>
<dbReference type="SUPFAM" id="SSF55785">
    <property type="entry name" value="PYP-like sensor domain (PAS domain)"/>
    <property type="match status" value="1"/>
</dbReference>
<dbReference type="Proteomes" id="UP000001683">
    <property type="component" value="Chromosome"/>
</dbReference>
<accession>B2A1V9</accession>
<dbReference type="SMART" id="SM00091">
    <property type="entry name" value="PAS"/>
    <property type="match status" value="2"/>
</dbReference>
<dbReference type="CDD" id="cd00130">
    <property type="entry name" value="PAS"/>
    <property type="match status" value="1"/>
</dbReference>
<dbReference type="InterPro" id="IPR009057">
    <property type="entry name" value="Homeodomain-like_sf"/>
</dbReference>
<organism evidence="8 9">
    <name type="scientific">Natranaerobius thermophilus (strain ATCC BAA-1301 / DSM 18059 / JW/NM-WN-LF)</name>
    <dbReference type="NCBI Taxonomy" id="457570"/>
    <lineage>
        <taxon>Bacteria</taxon>
        <taxon>Bacillati</taxon>
        <taxon>Bacillota</taxon>
        <taxon>Clostridia</taxon>
        <taxon>Natranaerobiales</taxon>
        <taxon>Natranaerobiaceae</taxon>
        <taxon>Natranaerobius</taxon>
    </lineage>
</organism>
<evidence type="ECO:0000256" key="5">
    <source>
        <dbReference type="ARBA" id="ARBA00023163"/>
    </source>
</evidence>
<reference evidence="8 9" key="2">
    <citation type="journal article" date="2011" name="J. Bacteriol.">
        <title>Complete genome sequence of the anaerobic, halophilic alkalithermophile Natranaerobius thermophilus JW/NM-WN-LF.</title>
        <authorList>
            <person name="Zhao B."/>
            <person name="Mesbah N.M."/>
            <person name="Dalin E."/>
            <person name="Goodwin L."/>
            <person name="Nolan M."/>
            <person name="Pitluck S."/>
            <person name="Chertkov O."/>
            <person name="Brettin T.S."/>
            <person name="Han J."/>
            <person name="Larimer F.W."/>
            <person name="Land M.L."/>
            <person name="Hauser L."/>
            <person name="Kyrpides N."/>
            <person name="Wiegel J."/>
        </authorList>
    </citation>
    <scope>NUCLEOTIDE SEQUENCE [LARGE SCALE GENOMIC DNA]</scope>
    <source>
        <strain evidence="9">ATCC BAA-1301 / DSM 18059 / JW/NM-WN-LF</strain>
    </source>
</reference>
<dbReference type="HOGENOM" id="CLU_000445_8_1_9"/>
<protein>
    <submittedName>
        <fullName evidence="8">PAS modulated sigma54 specific transcriptional regulator, Fis family</fullName>
    </submittedName>
</protein>
<dbReference type="Pfam" id="PF00989">
    <property type="entry name" value="PAS"/>
    <property type="match status" value="1"/>
</dbReference>
<dbReference type="PROSITE" id="PS50045">
    <property type="entry name" value="SIGMA54_INTERACT_4"/>
    <property type="match status" value="1"/>
</dbReference>
<dbReference type="EMBL" id="CP001034">
    <property type="protein sequence ID" value="ACB86156.1"/>
    <property type="molecule type" value="Genomic_DNA"/>
</dbReference>
<dbReference type="PROSITE" id="PS00676">
    <property type="entry name" value="SIGMA54_INTERACT_2"/>
    <property type="match status" value="1"/>
</dbReference>
<keyword evidence="1" id="KW-0547">Nucleotide-binding</keyword>
<dbReference type="InterPro" id="IPR058031">
    <property type="entry name" value="AAA_lid_NorR"/>
</dbReference>
<dbReference type="PROSITE" id="PS00675">
    <property type="entry name" value="SIGMA54_INTERACT_1"/>
    <property type="match status" value="1"/>
</dbReference>
<dbReference type="STRING" id="457570.Nther_2600"/>
<keyword evidence="3" id="KW-0805">Transcription regulation</keyword>
<keyword evidence="9" id="KW-1185">Reference proteome</keyword>
<evidence type="ECO:0000256" key="4">
    <source>
        <dbReference type="ARBA" id="ARBA00023125"/>
    </source>
</evidence>
<evidence type="ECO:0000256" key="2">
    <source>
        <dbReference type="ARBA" id="ARBA00022840"/>
    </source>
</evidence>
<dbReference type="PRINTS" id="PR01590">
    <property type="entry name" value="HTHFIS"/>
</dbReference>
<keyword evidence="5" id="KW-0804">Transcription</keyword>
<gene>
    <name evidence="8" type="ordered locus">Nther_2600</name>
</gene>
<name>B2A1V9_NATTJ</name>
<evidence type="ECO:0000259" key="6">
    <source>
        <dbReference type="PROSITE" id="PS50045"/>
    </source>
</evidence>
<dbReference type="InterPro" id="IPR013767">
    <property type="entry name" value="PAS_fold"/>
</dbReference>
<dbReference type="FunFam" id="3.40.50.300:FF:000006">
    <property type="entry name" value="DNA-binding transcriptional regulator NtrC"/>
    <property type="match status" value="1"/>
</dbReference>
<dbReference type="SMART" id="SM00382">
    <property type="entry name" value="AAA"/>
    <property type="match status" value="1"/>
</dbReference>
<dbReference type="Gene3D" id="3.40.50.300">
    <property type="entry name" value="P-loop containing nucleotide triphosphate hydrolases"/>
    <property type="match status" value="1"/>
</dbReference>
<keyword evidence="2" id="KW-0067">ATP-binding</keyword>
<dbReference type="AlphaFoldDB" id="B2A1V9"/>
<feature type="domain" description="PAS" evidence="7">
    <location>
        <begin position="121"/>
        <end position="172"/>
    </location>
</feature>
<sequence length="585" mass="66198">MFDSLMNAINDALIVTDEHNKIECFNYKAEETFNISHNHLGEKIEGIIFIPDDLKKSDTITEGKKESQRRINYYGKTLSVIKTPIIEPTIENQCHLGNYYIFEDISDSVKLKRELSNARSSANAMENVLEKAYDGIVMIDHNGIITKFNSAYQQFTGISEQEALGKHVTEVIENTRMHKVLETGKPEIGEIQKIKGCEMVATRVPIYEEGEIVGVLGKVLFRDIKEVKALAERLDAATNELDYYKGEVRKLKGSKYNFENIVGSSKKIIEAKEMAKIASQSDSTVLIRGESGTGKELFAHAIHDGSLRRYGAFIRVNCAAIPENLLEAELFGYEKGAFTGANKEGKPGKFELANGGTIFLDEIGDMPFDMQVKLLRALQEREVQRIGSERVIDLDVRIIASTNRNLEQLIAQDKFREDLYYRLNVFNINVPPLREMKDDLEKLINFIIKDLNDEMGLNVNGVSSEANKILNSYHWPGNIRELKNVLERSMNVAKGNIITKDCIPQYLLTWAGAEEQQNNSNSKSHEINLHNLELRSVVKEAEKLAIETALKQTNNNKKKAAELLNIHRSGLYKKLEEYNISDQTT</sequence>
<proteinExistence type="predicted"/>
<dbReference type="NCBIfam" id="TIGR00229">
    <property type="entry name" value="sensory_box"/>
    <property type="match status" value="1"/>
</dbReference>
<dbReference type="InParanoid" id="B2A1V9"/>
<dbReference type="PANTHER" id="PTHR32071:SF57">
    <property type="entry name" value="C4-DICARBOXYLATE TRANSPORT TRANSCRIPTIONAL REGULATORY PROTEIN DCTD"/>
    <property type="match status" value="1"/>
</dbReference>
<dbReference type="InterPro" id="IPR002197">
    <property type="entry name" value="HTH_Fis"/>
</dbReference>
<dbReference type="Gene3D" id="1.10.8.60">
    <property type="match status" value="1"/>
</dbReference>
<dbReference type="InterPro" id="IPR025662">
    <property type="entry name" value="Sigma_54_int_dom_ATP-bd_1"/>
</dbReference>
<dbReference type="SUPFAM" id="SSF52540">
    <property type="entry name" value="P-loop containing nucleoside triphosphate hydrolases"/>
    <property type="match status" value="1"/>
</dbReference>
<feature type="domain" description="Sigma-54 factor interaction" evidence="6">
    <location>
        <begin position="261"/>
        <end position="491"/>
    </location>
</feature>